<dbReference type="OrthoDB" id="1727081at2"/>
<sequence>MVKISEPNEELDASKLSDEELKLRILKLNNDQLINIKYLSYYYLISNTSELIKLVENENILKKIDHPLEKDTLQKAFQIIVNSFENINNNMMEGERDGKLNILFDIRERLYSLKAALNLYEIEISYIKELVDHYMMKSVVKTEYGNMDLNGFEVDLLISKIKTALENTRDYNVFVAIVSNLISIMPFRMSKQKFFEVVKNTLLRNLSGLPKQIVVPQIEEYKTLFDSRLGGDYGILYDNYFVCIERLKNIELESKSKDELEMISKDVIELIEDIDRWNVFINNLGIILNRLFIVYLVKDDDVQKINVKEIFQKWIEYRDKGDENLLDHIKEICFKEMERLEKEMLGRAQELELLNRELIKRGKLLEDQDFNNKMIFTTKILNYYNDLKFTKLDLLMPDNYEITNINYLMQLIDNLIQYMNRSVITMQNLERKIRMRRFLSLLQLPFNNIEEFLHYINYSLDRKVTNKEEVLFSIDMANFILEKFSFKADNN</sequence>
<evidence type="ECO:0000256" key="1">
    <source>
        <dbReference type="SAM" id="Coils"/>
    </source>
</evidence>
<evidence type="ECO:0000313" key="3">
    <source>
        <dbReference type="Proteomes" id="UP000198828"/>
    </source>
</evidence>
<name>A0A1H2TZR4_9FIRM</name>
<dbReference type="Proteomes" id="UP000198828">
    <property type="component" value="Unassembled WGS sequence"/>
</dbReference>
<accession>A0A1H2TZR4</accession>
<proteinExistence type="predicted"/>
<reference evidence="2 3" key="1">
    <citation type="submission" date="2016-10" db="EMBL/GenBank/DDBJ databases">
        <authorList>
            <person name="de Groot N.N."/>
        </authorList>
    </citation>
    <scope>NUCLEOTIDE SEQUENCE [LARGE SCALE GENOMIC DNA]</scope>
    <source>
        <strain evidence="2 3">DSM 23310</strain>
    </source>
</reference>
<evidence type="ECO:0000313" key="2">
    <source>
        <dbReference type="EMBL" id="SDW49465.1"/>
    </source>
</evidence>
<organism evidence="2 3">
    <name type="scientific">Tepidimicrobium xylanilyticum</name>
    <dbReference type="NCBI Taxonomy" id="1123352"/>
    <lineage>
        <taxon>Bacteria</taxon>
        <taxon>Bacillati</taxon>
        <taxon>Bacillota</taxon>
        <taxon>Tissierellia</taxon>
        <taxon>Tissierellales</taxon>
        <taxon>Tepidimicrobiaceae</taxon>
        <taxon>Tepidimicrobium</taxon>
    </lineage>
</organism>
<protein>
    <submittedName>
        <fullName evidence="2">Uncharacterized protein</fullName>
    </submittedName>
</protein>
<dbReference type="AlphaFoldDB" id="A0A1H2TZR4"/>
<dbReference type="RefSeq" id="WP_093751187.1">
    <property type="nucleotide sequence ID" value="NZ_BSYN01000014.1"/>
</dbReference>
<keyword evidence="3" id="KW-1185">Reference proteome</keyword>
<gene>
    <name evidence="2" type="ORF">SAMN05660923_00853</name>
</gene>
<dbReference type="EMBL" id="FNNG01000002">
    <property type="protein sequence ID" value="SDW49465.1"/>
    <property type="molecule type" value="Genomic_DNA"/>
</dbReference>
<feature type="coiled-coil region" evidence="1">
    <location>
        <begin position="337"/>
        <end position="368"/>
    </location>
</feature>
<keyword evidence="1" id="KW-0175">Coiled coil</keyword>